<keyword evidence="2 7" id="KW-0328">Glycosyltransferase</keyword>
<evidence type="ECO:0000256" key="2">
    <source>
        <dbReference type="ARBA" id="ARBA00022676"/>
    </source>
</evidence>
<dbReference type="GO" id="GO:0010629">
    <property type="term" value="P:negative regulation of gene expression"/>
    <property type="evidence" value="ECO:0007669"/>
    <property type="project" value="TreeGrafter"/>
</dbReference>
<dbReference type="InterPro" id="IPR052056">
    <property type="entry name" value="Mono-ARTD/PARP"/>
</dbReference>
<evidence type="ECO:0000259" key="8">
    <source>
        <dbReference type="PROSITE" id="PS51059"/>
    </source>
</evidence>
<dbReference type="SUPFAM" id="SSF56399">
    <property type="entry name" value="ADP-ribosylation"/>
    <property type="match status" value="1"/>
</dbReference>
<dbReference type="InterPro" id="IPR012317">
    <property type="entry name" value="Poly(ADP-ribose)pol_cat_dom"/>
</dbReference>
<dbReference type="GO" id="GO:0003950">
    <property type="term" value="F:NAD+ poly-ADP-ribosyltransferase activity"/>
    <property type="evidence" value="ECO:0007669"/>
    <property type="project" value="UniProtKB-UniRule"/>
</dbReference>
<dbReference type="GO" id="GO:0005634">
    <property type="term" value="C:nucleus"/>
    <property type="evidence" value="ECO:0007669"/>
    <property type="project" value="UniProtKB-SubCell"/>
</dbReference>
<proteinExistence type="inferred from homology"/>
<dbReference type="GO" id="GO:0005737">
    <property type="term" value="C:cytoplasm"/>
    <property type="evidence" value="ECO:0007669"/>
    <property type="project" value="TreeGrafter"/>
</dbReference>
<comment type="subcellular location">
    <subcellularLocation>
        <location evidence="1">Nucleus</location>
    </subcellularLocation>
</comment>
<evidence type="ECO:0000256" key="6">
    <source>
        <dbReference type="ARBA" id="ARBA00024347"/>
    </source>
</evidence>
<organism evidence="9 10">
    <name type="scientific">Sinocyclocheilus anshuiensis</name>
    <dbReference type="NCBI Taxonomy" id="1608454"/>
    <lineage>
        <taxon>Eukaryota</taxon>
        <taxon>Metazoa</taxon>
        <taxon>Chordata</taxon>
        <taxon>Craniata</taxon>
        <taxon>Vertebrata</taxon>
        <taxon>Euteleostomi</taxon>
        <taxon>Actinopterygii</taxon>
        <taxon>Neopterygii</taxon>
        <taxon>Teleostei</taxon>
        <taxon>Ostariophysi</taxon>
        <taxon>Cypriniformes</taxon>
        <taxon>Cyprinidae</taxon>
        <taxon>Cyprininae</taxon>
        <taxon>Sinocyclocheilus</taxon>
    </lineage>
</organism>
<dbReference type="Proteomes" id="UP000472260">
    <property type="component" value="Unassembled WGS sequence"/>
</dbReference>
<keyword evidence="5" id="KW-0539">Nucleus</keyword>
<name>A0A671Q5D8_9TELE</name>
<evidence type="ECO:0000256" key="7">
    <source>
        <dbReference type="RuleBase" id="RU362114"/>
    </source>
</evidence>
<protein>
    <recommendedName>
        <fullName evidence="7">Poly [ADP-ribose] polymerase</fullName>
        <shortName evidence="7">PARP</shortName>
        <ecNumber evidence="7">2.4.2.-</ecNumber>
    </recommendedName>
</protein>
<keyword evidence="3 7" id="KW-0808">Transferase</keyword>
<evidence type="ECO:0000256" key="1">
    <source>
        <dbReference type="ARBA" id="ARBA00004123"/>
    </source>
</evidence>
<evidence type="ECO:0000256" key="5">
    <source>
        <dbReference type="ARBA" id="ARBA00023242"/>
    </source>
</evidence>
<dbReference type="GO" id="GO:0070212">
    <property type="term" value="P:protein poly-ADP-ribosylation"/>
    <property type="evidence" value="ECO:0007669"/>
    <property type="project" value="TreeGrafter"/>
</dbReference>
<keyword evidence="4 7" id="KW-0520">NAD</keyword>
<dbReference type="Gene3D" id="3.90.228.10">
    <property type="match status" value="1"/>
</dbReference>
<keyword evidence="10" id="KW-1185">Reference proteome</keyword>
<dbReference type="Pfam" id="PF23254">
    <property type="entry name" value="KH_PARP14_8"/>
    <property type="match status" value="1"/>
</dbReference>
<reference evidence="9" key="2">
    <citation type="submission" date="2025-09" db="UniProtKB">
        <authorList>
            <consortium name="Ensembl"/>
        </authorList>
    </citation>
    <scope>IDENTIFICATION</scope>
</reference>
<feature type="domain" description="PARP catalytic" evidence="8">
    <location>
        <begin position="165"/>
        <end position="352"/>
    </location>
</feature>
<dbReference type="Ensembl" id="ENSSANT00000069895.1">
    <property type="protein sequence ID" value="ENSSANP00000065751.1"/>
    <property type="gene ID" value="ENSSANG00000032773.1"/>
</dbReference>
<accession>A0A671Q5D8</accession>
<dbReference type="InterPro" id="IPR057049">
    <property type="entry name" value="PARP14_KH_8"/>
</dbReference>
<dbReference type="PROSITE" id="PS51059">
    <property type="entry name" value="PARP_CATALYTIC"/>
    <property type="match status" value="1"/>
</dbReference>
<comment type="similarity">
    <text evidence="6">Belongs to the ARTD/PARP family.</text>
</comment>
<evidence type="ECO:0000313" key="10">
    <source>
        <dbReference type="Proteomes" id="UP000472260"/>
    </source>
</evidence>
<sequence length="352" mass="40029">NPADVADAMISAVVEFASKNEPVHVKNVEFLILQSSMLADFHQSMLKSTMKSKKSLISRIKGHETPEYLSKASAMIDSLINKEQINNTICDPAIAHFTKDELKILSKMEKELKVSVIIEKKGKYSVDTLKGLTGFVYTVESRIRDIIHKVERIENRKREAIKTSSIAEWKYQSGRNLKAFDVFTNCDLEEAFNHQTTVQIKSNSKAECLFLSSTQIEKVQNSTLWRNYMIKKEELEVKNKHKNNEKHLFHGTGPNTTDQINNRSFAGMHGALYGNGTYFAVDPSYSAKGYFKPDANGHKRTYLARVLFGDFTQGKKSVTDKTNNPSMFVTFNDVQAYPEYLIPFQNKLNCKV</sequence>
<evidence type="ECO:0000313" key="9">
    <source>
        <dbReference type="Ensembl" id="ENSSANP00000065751.1"/>
    </source>
</evidence>
<dbReference type="Pfam" id="PF00644">
    <property type="entry name" value="PARP"/>
    <property type="match status" value="1"/>
</dbReference>
<evidence type="ECO:0000256" key="4">
    <source>
        <dbReference type="ARBA" id="ARBA00023027"/>
    </source>
</evidence>
<dbReference type="AlphaFoldDB" id="A0A671Q5D8"/>
<reference evidence="9" key="1">
    <citation type="submission" date="2025-08" db="UniProtKB">
        <authorList>
            <consortium name="Ensembl"/>
        </authorList>
    </citation>
    <scope>IDENTIFICATION</scope>
</reference>
<dbReference type="EC" id="2.4.2.-" evidence="7"/>
<dbReference type="PANTHER" id="PTHR14453:SF106">
    <property type="entry name" value="POLY [ADP-RIBOSE] POLYMERASE"/>
    <property type="match status" value="1"/>
</dbReference>
<dbReference type="GO" id="GO:1990404">
    <property type="term" value="F:NAD+-protein mono-ADP-ribosyltransferase activity"/>
    <property type="evidence" value="ECO:0007669"/>
    <property type="project" value="TreeGrafter"/>
</dbReference>
<dbReference type="GO" id="GO:0003714">
    <property type="term" value="F:transcription corepressor activity"/>
    <property type="evidence" value="ECO:0007669"/>
    <property type="project" value="TreeGrafter"/>
</dbReference>
<dbReference type="PANTHER" id="PTHR14453">
    <property type="entry name" value="PARP/ZINC FINGER CCCH TYPE DOMAIN CONTAINING PROTEIN"/>
    <property type="match status" value="1"/>
</dbReference>
<evidence type="ECO:0000256" key="3">
    <source>
        <dbReference type="ARBA" id="ARBA00022679"/>
    </source>
</evidence>